<dbReference type="SFLD" id="SFLDF00027">
    <property type="entry name" value="p-type_atpase"/>
    <property type="match status" value="1"/>
</dbReference>
<dbReference type="PRINTS" id="PR00119">
    <property type="entry name" value="CATATPASE"/>
</dbReference>
<dbReference type="FunFam" id="2.70.150.10:FF:000002">
    <property type="entry name" value="Copper-transporting ATPase 1, putative"/>
    <property type="match status" value="1"/>
</dbReference>
<dbReference type="Pfam" id="PF24534">
    <property type="entry name" value="HMA_PCA1"/>
    <property type="match status" value="1"/>
</dbReference>
<feature type="region of interest" description="Disordered" evidence="7">
    <location>
        <begin position="1"/>
        <end position="30"/>
    </location>
</feature>
<dbReference type="PANTHER" id="PTHR46594">
    <property type="entry name" value="P-TYPE CATION-TRANSPORTING ATPASE"/>
    <property type="match status" value="1"/>
</dbReference>
<feature type="non-terminal residue" evidence="10">
    <location>
        <position position="1747"/>
    </location>
</feature>
<dbReference type="InterPro" id="IPR002293">
    <property type="entry name" value="AA/rel_permease1"/>
</dbReference>
<dbReference type="InterPro" id="IPR036188">
    <property type="entry name" value="FAD/NAD-bd_sf"/>
</dbReference>
<comment type="subcellular location">
    <subcellularLocation>
        <location evidence="1">Membrane</location>
        <topology evidence="1">Multi-pass membrane protein</topology>
    </subcellularLocation>
</comment>
<dbReference type="Gene3D" id="3.40.1110.10">
    <property type="entry name" value="Calcium-transporting ATPase, cytoplasmic domain N"/>
    <property type="match status" value="1"/>
</dbReference>
<keyword evidence="6 8" id="KW-0472">Membrane</keyword>
<feature type="transmembrane region" description="Helical" evidence="8">
    <location>
        <begin position="223"/>
        <end position="241"/>
    </location>
</feature>
<dbReference type="InterPro" id="IPR036163">
    <property type="entry name" value="HMA_dom_sf"/>
</dbReference>
<dbReference type="PRINTS" id="PR00120">
    <property type="entry name" value="HATPASE"/>
</dbReference>
<evidence type="ECO:0000259" key="9">
    <source>
        <dbReference type="PROSITE" id="PS50846"/>
    </source>
</evidence>
<feature type="non-terminal residue" evidence="10">
    <location>
        <position position="1"/>
    </location>
</feature>
<dbReference type="InterPro" id="IPR023214">
    <property type="entry name" value="HAD_sf"/>
</dbReference>
<dbReference type="InterPro" id="IPR023299">
    <property type="entry name" value="ATPase_P-typ_cyto_dom_N"/>
</dbReference>
<evidence type="ECO:0000256" key="5">
    <source>
        <dbReference type="ARBA" id="ARBA00022989"/>
    </source>
</evidence>
<dbReference type="STRING" id="5539.A0A3E2H3B7"/>
<sequence length="1747" mass="188646">MGPPETFEMSSGIQSKQAKQKATPATLPSEEPSSIDEIVFVEAAELGEEDRKLAELGYTQVYKREFTMLSTFSFAVSISGLFASVTTTFSFPLYAGGSASAVWSWFISGMGCMCIALSVSELVSAYPTCGGLYFTNKYLAPSRWVAEISWLCGWLNLLGQIAGAASAEYGAAQLLLAAVSMGSDFTYFPTQQHTVGVMAAIVVLHSILNSMSTKYLERMTKTYVIFHIGILISACITLLVMQKHKHTSEYVFTNIENNSGWEPVGFSFLFGFLSVSWTMTDYDATAHIAEEIQNPEIKAPWAISTALGFTYVAGWLFTIVLCYCMGEPTDILGSPIGQPVAQIFYNVTGKSGGIFFTVAAFIVMNCCSMVSIQAGSRTVWALARDEMLPLSRVWYKINGRTKTPILAVWLFTTCCILLNLIGLGSYITISAIFNICAIAYDWSYCIPIINKLVFGRFERGPWHLGRFSTIINIWAVVWTAFVSIIFILPEFRPVTAQNMNYASVILSAIFLFAFAYWHLAGKKYYHGPRVIAQLSCDRNKSDLSTLGTCLEIAAQQECDAQCGDDQATDEDLKDVSTSTETDCCSSKTKPSGSGRKPCRKHLKAAHERYATILEAVGCICKALIERNLESCCSSTRNPARRSSGHASLRAKTPSSSLRSTKSTGCSRARAPGVKCRKKTQVPERKMDCCGGKFDDCREGSSTGEVKRDTCREKTKDCGNKAACCGKTTDACKKGSTSRPSSLAQVGCEGESCCSTKSDTDPKAAACDAPGGCSSDTCCTGLECQDHGVNLNTTPALIPRDIEKDTVTIEHVTLSVEGLTCVGCENKLFRSLNSIPGIRHLQTSLVLSRAEFDVDAGAGSVSDIIREVTKATGFTCERVRTQGQSLDMLVPGDARNFINQKLPLGVEGMVALNKQTVRVTYDARLVGARDLLNGTFDTTPTLAPPRPYAEMESSGKHVRQTAYMTAFSAILTIPVLVLAWAPLPQHKILYGAVSMALATIVQTIIAGPFYPSAVRALLFTRVIEMDLLIVLSTSTAYIFSVIAFAYEVRGHPLSTGEFFETSTLLVTLIMLGRLVSALARHKAVESISIRSLQIGTALLVDCDGLGSREIDARLLQYGDVFKVLPDSRIATDGIVIAGESEVDESNVTGEAVPVEKSVDSKIIAGCLNGSGILVVRLTRLPGENTISEIAAMVDAAKFSKPKIQQLADRVAAYFVPVIVGVTLITFVLWFAIGKAVRHRSSGSAAVQAMTYAISVLIISCPCAIGLAVPMVVVIAGGVGAKHGVVFKSAETIEIARKVSHVVFDKTGTLTQGRLYVSAEEYLSESHSFAASLALGLTINSKHPVSAAVAAHLQAQGVEPAPVEDVKSVTGSGMEGIWVGASVRGGNSRWLDMQAIPQVAVLLSQGLTVFCVSLRGELLAIYGLDDFLRPDAKPVVSELQRRGIAVSLVSGDDEGAVQKIGQQLGIPDAQIRSRCSPGDKQKYVKAIMDEDRIVLFCGDGTNDAVALAQANIGLHMNSGTDVAQSAADAVLVRPSLSGVLVLIDLSQAAFRRIVFNFSWSFVYNTFAVLLAGGAFVNARIPPQYAGLGALNENKRVLRMLHKKIHFVGTESAYKREGYLDSIIQSGKRGVKEVIEQLGGTLQSSCMLNALFEYLMLISSTPSHYPTFSVSMLITELGDDKRNCSSIDNISIRYGPGSYPAVIDLISRGKIDVKRLVANQYRFEQAEEVLKLVKVGPHDIFMVMIAGVLS</sequence>
<dbReference type="NCBIfam" id="TIGR01494">
    <property type="entry name" value="ATPase_P-type"/>
    <property type="match status" value="1"/>
</dbReference>
<reference evidence="10 11" key="1">
    <citation type="submission" date="2018-05" db="EMBL/GenBank/DDBJ databases">
        <title>Draft genome sequence of Scytalidium lignicola DSM 105466, a ubiquitous saprotrophic fungus.</title>
        <authorList>
            <person name="Buettner E."/>
            <person name="Gebauer A.M."/>
            <person name="Hofrichter M."/>
            <person name="Liers C."/>
            <person name="Kellner H."/>
        </authorList>
    </citation>
    <scope>NUCLEOTIDE SEQUENCE [LARGE SCALE GENOMIC DNA]</scope>
    <source>
        <strain evidence="10 11">DSM 105466</strain>
    </source>
</reference>
<accession>A0A3E2H3B7</accession>
<dbReference type="GO" id="GO:0046872">
    <property type="term" value="F:metal ion binding"/>
    <property type="evidence" value="ECO:0007669"/>
    <property type="project" value="UniProtKB-KW"/>
</dbReference>
<evidence type="ECO:0000256" key="8">
    <source>
        <dbReference type="SAM" id="Phobius"/>
    </source>
</evidence>
<dbReference type="GO" id="GO:0016887">
    <property type="term" value="F:ATP hydrolysis activity"/>
    <property type="evidence" value="ECO:0007669"/>
    <property type="project" value="InterPro"/>
</dbReference>
<dbReference type="InterPro" id="IPR044492">
    <property type="entry name" value="P_typ_ATPase_HD_dom"/>
</dbReference>
<feature type="transmembrane region" description="Helical" evidence="8">
    <location>
        <begin position="1209"/>
        <end position="1231"/>
    </location>
</feature>
<feature type="transmembrane region" description="Helical" evidence="8">
    <location>
        <begin position="501"/>
        <end position="519"/>
    </location>
</feature>
<gene>
    <name evidence="10" type="ORF">B7463_g8597</name>
</gene>
<feature type="compositionally biased region" description="Polar residues" evidence="7">
    <location>
        <begin position="8"/>
        <end position="17"/>
    </location>
</feature>
<evidence type="ECO:0000256" key="1">
    <source>
        <dbReference type="ARBA" id="ARBA00004141"/>
    </source>
</evidence>
<dbReference type="InterPro" id="IPR036412">
    <property type="entry name" value="HAD-like_sf"/>
</dbReference>
<feature type="transmembrane region" description="Helical" evidence="8">
    <location>
        <begin position="1551"/>
        <end position="1574"/>
    </location>
</feature>
<dbReference type="Gene3D" id="1.20.1740.10">
    <property type="entry name" value="Amino acid/polyamine transporter I"/>
    <property type="match status" value="1"/>
</dbReference>
<feature type="transmembrane region" description="Helical" evidence="8">
    <location>
        <begin position="427"/>
        <end position="449"/>
    </location>
</feature>
<keyword evidence="2 8" id="KW-0812">Transmembrane</keyword>
<feature type="transmembrane region" description="Helical" evidence="8">
    <location>
        <begin position="193"/>
        <end position="211"/>
    </location>
</feature>
<dbReference type="Gene3D" id="3.50.50.60">
    <property type="entry name" value="FAD/NAD(P)-binding domain"/>
    <property type="match status" value="1"/>
</dbReference>
<dbReference type="OrthoDB" id="432719at2759"/>
<dbReference type="InterPro" id="IPR008250">
    <property type="entry name" value="ATPase_P-typ_transduc_dom_A_sf"/>
</dbReference>
<dbReference type="CDD" id="cd00371">
    <property type="entry name" value="HMA"/>
    <property type="match status" value="1"/>
</dbReference>
<evidence type="ECO:0000256" key="2">
    <source>
        <dbReference type="ARBA" id="ARBA00022692"/>
    </source>
</evidence>
<feature type="compositionally biased region" description="Polar residues" evidence="7">
    <location>
        <begin position="652"/>
        <end position="665"/>
    </location>
</feature>
<dbReference type="NCBIfam" id="TIGR01511">
    <property type="entry name" value="ATPase-IB1_Cu"/>
    <property type="match status" value="1"/>
</dbReference>
<keyword evidence="4" id="KW-1278">Translocase</keyword>
<dbReference type="InterPro" id="IPR056236">
    <property type="entry name" value="HMA_PCA1"/>
</dbReference>
<feature type="domain" description="HMA" evidence="9">
    <location>
        <begin position="809"/>
        <end position="876"/>
    </location>
</feature>
<evidence type="ECO:0000256" key="7">
    <source>
        <dbReference type="SAM" id="MobiDB-lite"/>
    </source>
</evidence>
<feature type="transmembrane region" description="Helical" evidence="8">
    <location>
        <begin position="1251"/>
        <end position="1277"/>
    </location>
</feature>
<dbReference type="InterPro" id="IPR001757">
    <property type="entry name" value="P_typ_ATPase"/>
</dbReference>
<dbReference type="SUPFAM" id="SSF55008">
    <property type="entry name" value="HMA, heavy metal-associated domain"/>
    <property type="match status" value="1"/>
</dbReference>
<feature type="transmembrane region" description="Helical" evidence="8">
    <location>
        <begin position="1057"/>
        <end position="1078"/>
    </location>
</feature>
<keyword evidence="5 8" id="KW-1133">Transmembrane helix</keyword>
<feature type="transmembrane region" description="Helical" evidence="8">
    <location>
        <begin position="144"/>
        <end position="165"/>
    </location>
</feature>
<dbReference type="Gene3D" id="3.30.70.100">
    <property type="match status" value="1"/>
</dbReference>
<dbReference type="InterPro" id="IPR059000">
    <property type="entry name" value="ATPase_P-type_domA"/>
</dbReference>
<dbReference type="Proteomes" id="UP000258309">
    <property type="component" value="Unassembled WGS sequence"/>
</dbReference>
<feature type="transmembrane region" description="Helical" evidence="8">
    <location>
        <begin position="261"/>
        <end position="280"/>
    </location>
</feature>
<dbReference type="Pfam" id="PF00122">
    <property type="entry name" value="E1-E2_ATPase"/>
    <property type="match status" value="1"/>
</dbReference>
<keyword evidence="3" id="KW-0479">Metal-binding</keyword>
<feature type="transmembrane region" description="Helical" evidence="8">
    <location>
        <begin position="404"/>
        <end position="421"/>
    </location>
</feature>
<dbReference type="PROSITE" id="PS50846">
    <property type="entry name" value="HMA_2"/>
    <property type="match status" value="1"/>
</dbReference>
<feature type="region of interest" description="Disordered" evidence="7">
    <location>
        <begin position="635"/>
        <end position="668"/>
    </location>
</feature>
<evidence type="ECO:0000256" key="3">
    <source>
        <dbReference type="ARBA" id="ARBA00022723"/>
    </source>
</evidence>
<dbReference type="EMBL" id="NCSJ02000192">
    <property type="protein sequence ID" value="RFU27742.1"/>
    <property type="molecule type" value="Genomic_DNA"/>
</dbReference>
<feature type="transmembrane region" description="Helical" evidence="8">
    <location>
        <begin position="301"/>
        <end position="326"/>
    </location>
</feature>
<dbReference type="GO" id="GO:0019829">
    <property type="term" value="F:ATPase-coupled monoatomic cation transmembrane transporter activity"/>
    <property type="evidence" value="ECO:0007669"/>
    <property type="project" value="InterPro"/>
</dbReference>
<feature type="transmembrane region" description="Helical" evidence="8">
    <location>
        <begin position="72"/>
        <end position="95"/>
    </location>
</feature>
<feature type="transmembrane region" description="Helical" evidence="8">
    <location>
        <begin position="470"/>
        <end position="489"/>
    </location>
</feature>
<dbReference type="GO" id="GO:0030003">
    <property type="term" value="P:intracellular monoatomic cation homeostasis"/>
    <property type="evidence" value="ECO:0007669"/>
    <property type="project" value="UniProtKB-ARBA"/>
</dbReference>
<dbReference type="InterPro" id="IPR027256">
    <property type="entry name" value="P-typ_ATPase_IB"/>
</dbReference>
<evidence type="ECO:0000256" key="4">
    <source>
        <dbReference type="ARBA" id="ARBA00022967"/>
    </source>
</evidence>
<proteinExistence type="predicted"/>
<dbReference type="GO" id="GO:0005524">
    <property type="term" value="F:ATP binding"/>
    <property type="evidence" value="ECO:0007669"/>
    <property type="project" value="InterPro"/>
</dbReference>
<organism evidence="10 11">
    <name type="scientific">Scytalidium lignicola</name>
    <name type="common">Hyphomycete</name>
    <dbReference type="NCBI Taxonomy" id="5539"/>
    <lineage>
        <taxon>Eukaryota</taxon>
        <taxon>Fungi</taxon>
        <taxon>Dikarya</taxon>
        <taxon>Ascomycota</taxon>
        <taxon>Pezizomycotina</taxon>
        <taxon>Leotiomycetes</taxon>
        <taxon>Leotiomycetes incertae sedis</taxon>
        <taxon>Scytalidium</taxon>
    </lineage>
</organism>
<feature type="transmembrane region" description="Helical" evidence="8">
    <location>
        <begin position="101"/>
        <end position="123"/>
    </location>
</feature>
<protein>
    <recommendedName>
        <fullName evidence="9">HMA domain-containing protein</fullName>
    </recommendedName>
</protein>
<feature type="transmembrane region" description="Helical" evidence="8">
    <location>
        <begin position="960"/>
        <end position="981"/>
    </location>
</feature>
<evidence type="ECO:0000313" key="10">
    <source>
        <dbReference type="EMBL" id="RFU27742.1"/>
    </source>
</evidence>
<dbReference type="InterPro" id="IPR006121">
    <property type="entry name" value="HMA_dom"/>
</dbReference>
<feature type="transmembrane region" description="Helical" evidence="8">
    <location>
        <begin position="1021"/>
        <end position="1045"/>
    </location>
</feature>
<dbReference type="Pfam" id="PF00403">
    <property type="entry name" value="HMA"/>
    <property type="match status" value="1"/>
</dbReference>
<name>A0A3E2H3B7_SCYLI</name>
<dbReference type="SUPFAM" id="SSF56784">
    <property type="entry name" value="HAD-like"/>
    <property type="match status" value="1"/>
</dbReference>
<dbReference type="Gene3D" id="2.70.150.10">
    <property type="entry name" value="Calcium-transporting ATPase, cytoplasmic transduction domain A"/>
    <property type="match status" value="1"/>
</dbReference>
<comment type="caution">
    <text evidence="10">The sequence shown here is derived from an EMBL/GenBank/DDBJ whole genome shotgun (WGS) entry which is preliminary data.</text>
</comment>
<dbReference type="PANTHER" id="PTHR46594:SF4">
    <property type="entry name" value="P-TYPE CATION-TRANSPORTING ATPASE"/>
    <property type="match status" value="1"/>
</dbReference>
<dbReference type="InterPro" id="IPR018303">
    <property type="entry name" value="ATPase_P-typ_P_site"/>
</dbReference>
<feature type="transmembrane region" description="Helical" evidence="8">
    <location>
        <begin position="987"/>
        <end position="1009"/>
    </location>
</feature>
<dbReference type="Gene3D" id="3.40.50.1000">
    <property type="entry name" value="HAD superfamily/HAD-like"/>
    <property type="match status" value="1"/>
</dbReference>
<keyword evidence="11" id="KW-1185">Reference proteome</keyword>
<dbReference type="SFLD" id="SFLDS00003">
    <property type="entry name" value="Haloacid_Dehalogenase"/>
    <property type="match status" value="1"/>
</dbReference>
<feature type="compositionally biased region" description="Polar residues" evidence="7">
    <location>
        <begin position="577"/>
        <end position="591"/>
    </location>
</feature>
<dbReference type="Pfam" id="PF13520">
    <property type="entry name" value="AA_permease_2"/>
    <property type="match status" value="1"/>
</dbReference>
<dbReference type="GO" id="GO:0016020">
    <property type="term" value="C:membrane"/>
    <property type="evidence" value="ECO:0007669"/>
    <property type="project" value="UniProtKB-SubCell"/>
</dbReference>
<evidence type="ECO:0000256" key="6">
    <source>
        <dbReference type="ARBA" id="ARBA00023136"/>
    </source>
</evidence>
<evidence type="ECO:0000313" key="11">
    <source>
        <dbReference type="Proteomes" id="UP000258309"/>
    </source>
</evidence>
<dbReference type="SFLD" id="SFLDG00002">
    <property type="entry name" value="C1.7:_P-type_atpase_like"/>
    <property type="match status" value="1"/>
</dbReference>
<dbReference type="NCBIfam" id="TIGR01525">
    <property type="entry name" value="ATPase-IB_hvy"/>
    <property type="match status" value="1"/>
</dbReference>
<dbReference type="Pfam" id="PF00702">
    <property type="entry name" value="Hydrolase"/>
    <property type="match status" value="1"/>
</dbReference>
<feature type="region of interest" description="Disordered" evidence="7">
    <location>
        <begin position="577"/>
        <end position="598"/>
    </location>
</feature>
<dbReference type="SUPFAM" id="SSF81653">
    <property type="entry name" value="Calcium ATPase, transduction domain A"/>
    <property type="match status" value="1"/>
</dbReference>
<dbReference type="PROSITE" id="PS00154">
    <property type="entry name" value="ATPASE_E1_E2"/>
    <property type="match status" value="1"/>
</dbReference>